<dbReference type="Pfam" id="PF25539">
    <property type="entry name" value="Bestrophin_2"/>
    <property type="match status" value="1"/>
</dbReference>
<gene>
    <name evidence="10" type="ORF">FisN_9Hh172</name>
</gene>
<dbReference type="InParanoid" id="A0A1Z5JB10"/>
<reference evidence="10 11" key="1">
    <citation type="journal article" date="2015" name="Plant Cell">
        <title>Oil accumulation by the oleaginous diatom Fistulifera solaris as revealed by the genome and transcriptome.</title>
        <authorList>
            <person name="Tanaka T."/>
            <person name="Maeda Y."/>
            <person name="Veluchamy A."/>
            <person name="Tanaka M."/>
            <person name="Abida H."/>
            <person name="Marechal E."/>
            <person name="Bowler C."/>
            <person name="Muto M."/>
            <person name="Sunaga Y."/>
            <person name="Tanaka M."/>
            <person name="Yoshino T."/>
            <person name="Taniguchi T."/>
            <person name="Fukuda Y."/>
            <person name="Nemoto M."/>
            <person name="Matsumoto M."/>
            <person name="Wong P.S."/>
            <person name="Aburatani S."/>
            <person name="Fujibuchi W."/>
        </authorList>
    </citation>
    <scope>NUCLEOTIDE SEQUENCE [LARGE SCALE GENOMIC DNA]</scope>
    <source>
        <strain evidence="10 11">JPCC DA0580</strain>
    </source>
</reference>
<feature type="region of interest" description="Disordered" evidence="8">
    <location>
        <begin position="459"/>
        <end position="485"/>
    </location>
</feature>
<dbReference type="GO" id="GO:0005254">
    <property type="term" value="F:chloride channel activity"/>
    <property type="evidence" value="ECO:0007669"/>
    <property type="project" value="InterPro"/>
</dbReference>
<dbReference type="OrthoDB" id="1368at2759"/>
<keyword evidence="2" id="KW-0813">Transport</keyword>
<evidence type="ECO:0000256" key="1">
    <source>
        <dbReference type="ARBA" id="ARBA00004651"/>
    </source>
</evidence>
<keyword evidence="7" id="KW-0472">Membrane</keyword>
<evidence type="ECO:0000313" key="11">
    <source>
        <dbReference type="Proteomes" id="UP000198406"/>
    </source>
</evidence>
<comment type="subcellular location">
    <subcellularLocation>
        <location evidence="1">Cell membrane</location>
        <topology evidence="1">Multi-pass membrane protein</topology>
    </subcellularLocation>
</comment>
<dbReference type="GO" id="GO:0005886">
    <property type="term" value="C:plasma membrane"/>
    <property type="evidence" value="ECO:0007669"/>
    <property type="project" value="UniProtKB-SubCell"/>
</dbReference>
<evidence type="ECO:0000256" key="8">
    <source>
        <dbReference type="SAM" id="MobiDB-lite"/>
    </source>
</evidence>
<keyword evidence="5" id="KW-1133">Transmembrane helix</keyword>
<evidence type="ECO:0000313" key="10">
    <source>
        <dbReference type="EMBL" id="GAX11082.1"/>
    </source>
</evidence>
<keyword evidence="4" id="KW-0812">Transmembrane</keyword>
<evidence type="ECO:0000256" key="6">
    <source>
        <dbReference type="ARBA" id="ARBA00023065"/>
    </source>
</evidence>
<dbReference type="AlphaFoldDB" id="A0A1Z5JB10"/>
<name>A0A1Z5JB10_FISSO</name>
<evidence type="ECO:0000256" key="5">
    <source>
        <dbReference type="ARBA" id="ARBA00022989"/>
    </source>
</evidence>
<keyword evidence="9" id="KW-0732">Signal</keyword>
<organism evidence="10 11">
    <name type="scientific">Fistulifera solaris</name>
    <name type="common">Oleaginous diatom</name>
    <dbReference type="NCBI Taxonomy" id="1519565"/>
    <lineage>
        <taxon>Eukaryota</taxon>
        <taxon>Sar</taxon>
        <taxon>Stramenopiles</taxon>
        <taxon>Ochrophyta</taxon>
        <taxon>Bacillariophyta</taxon>
        <taxon>Bacillariophyceae</taxon>
        <taxon>Bacillariophycidae</taxon>
        <taxon>Naviculales</taxon>
        <taxon>Naviculaceae</taxon>
        <taxon>Fistulifera</taxon>
    </lineage>
</organism>
<feature type="chain" id="PRO_5012102644" evidence="9">
    <location>
        <begin position="21"/>
        <end position="505"/>
    </location>
</feature>
<dbReference type="EMBL" id="BDSP01000036">
    <property type="protein sequence ID" value="GAX11082.1"/>
    <property type="molecule type" value="Genomic_DNA"/>
</dbReference>
<accession>A0A1Z5JB10</accession>
<evidence type="ECO:0000256" key="2">
    <source>
        <dbReference type="ARBA" id="ARBA00022448"/>
    </source>
</evidence>
<feature type="signal peptide" evidence="9">
    <location>
        <begin position="1"/>
        <end position="20"/>
    </location>
</feature>
<dbReference type="InterPro" id="IPR044669">
    <property type="entry name" value="YneE/VCCN1/2-like"/>
</dbReference>
<protein>
    <submittedName>
        <fullName evidence="10">Uncharacterized protein</fullName>
    </submittedName>
</protein>
<keyword evidence="11" id="KW-1185">Reference proteome</keyword>
<keyword evidence="6" id="KW-0406">Ion transport</keyword>
<evidence type="ECO:0000256" key="4">
    <source>
        <dbReference type="ARBA" id="ARBA00022692"/>
    </source>
</evidence>
<sequence>MVRFTCIFPLVAALISNASAFVTPANSVAKHATPRFEGNERRLISAPSDGSVAKRSTSRFSSEGTGWDSFKGLRDFTNIPSGEEQRKFRRTVYTHKDWKKHRSQDRFVFYLLAMFKSGVYKNIGREVITITAVAAFVCIYNSLVGGFTDLNGVQQAALLQSQFLPKLTLPLSLFTITSSSLGLLLVFRTNTSYQRWDEARKNWGMNINHTRDLVRMANAYYDSTGVPPEVRADDMNHVALCTWAFVRCMKRHLSPEEEDEADFQKEILEKLPRQQAEMIIAAAHRPNRALQDLSYAIDDLPMHFIRKNEIHRAVTIFEDNLGSSERLLSSPVPVFYSRHLARFLAVWLLFVPFALYDSFNASWNHIAMVPATAVMSIFLVGIEELGTQLEEPFTILPMQGFCDKIYNWCMEIASWQPGDNGRPMRPVKPEHAYFTSTSEGVNGYANNYYTPQQSYYNEPAQPQQSYYSEPTPAPQYYNEPTPAQPAANQGWVDMAEFLRRQGSGV</sequence>
<comment type="caution">
    <text evidence="10">The sequence shown here is derived from an EMBL/GenBank/DDBJ whole genome shotgun (WGS) entry which is preliminary data.</text>
</comment>
<evidence type="ECO:0000256" key="7">
    <source>
        <dbReference type="ARBA" id="ARBA00023136"/>
    </source>
</evidence>
<dbReference type="PANTHER" id="PTHR33281">
    <property type="entry name" value="UPF0187 PROTEIN YNEE"/>
    <property type="match status" value="1"/>
</dbReference>
<dbReference type="Proteomes" id="UP000198406">
    <property type="component" value="Unassembled WGS sequence"/>
</dbReference>
<feature type="compositionally biased region" description="Polar residues" evidence="8">
    <location>
        <begin position="459"/>
        <end position="468"/>
    </location>
</feature>
<keyword evidence="3" id="KW-1003">Cell membrane</keyword>
<evidence type="ECO:0000256" key="3">
    <source>
        <dbReference type="ARBA" id="ARBA00022475"/>
    </source>
</evidence>
<evidence type="ECO:0000256" key="9">
    <source>
        <dbReference type="SAM" id="SignalP"/>
    </source>
</evidence>
<dbReference type="PANTHER" id="PTHR33281:SF19">
    <property type="entry name" value="VOLTAGE-DEPENDENT ANION CHANNEL-FORMING PROTEIN YNEE"/>
    <property type="match status" value="1"/>
</dbReference>
<proteinExistence type="predicted"/>